<dbReference type="EMBL" id="JACKTI010000035">
    <property type="protein sequence ID" value="MCV7023817.1"/>
    <property type="molecule type" value="Genomic_DNA"/>
</dbReference>
<keyword evidence="1" id="KW-0810">Translation regulation</keyword>
<dbReference type="GO" id="GO:0043024">
    <property type="term" value="F:ribosomal small subunit binding"/>
    <property type="evidence" value="ECO:0007669"/>
    <property type="project" value="TreeGrafter"/>
</dbReference>
<dbReference type="Gene3D" id="3.30.160.100">
    <property type="entry name" value="Ribosome hibernation promotion factor-like"/>
    <property type="match status" value="1"/>
</dbReference>
<dbReference type="InterPro" id="IPR003489">
    <property type="entry name" value="RHF/RaiA"/>
</dbReference>
<proteinExistence type="predicted"/>
<organism evidence="4 6">
    <name type="scientific">Mycolicibacterium novocastrense</name>
    <name type="common">Mycobacterium novocastrense</name>
    <dbReference type="NCBI Taxonomy" id="59813"/>
    <lineage>
        <taxon>Bacteria</taxon>
        <taxon>Bacillati</taxon>
        <taxon>Actinomycetota</taxon>
        <taxon>Actinomycetes</taxon>
        <taxon>Mycobacteriales</taxon>
        <taxon>Mycobacteriaceae</taxon>
        <taxon>Mycolicibacterium</taxon>
    </lineage>
</organism>
<reference evidence="3 5" key="1">
    <citation type="journal article" date="2016" name="Genome Announc.">
        <title>Draft Genome Sequences of Five Rapidly Growing Mycobacterium Species, M. thermoresistibile, M. fortuitum subsp. acetamidolyticum, M. canariasense, M. brisbanense, and M. novocastrense.</title>
        <authorList>
            <person name="Katahira K."/>
            <person name="Ogura Y."/>
            <person name="Gotoh Y."/>
            <person name="Hayashi T."/>
        </authorList>
    </citation>
    <scope>NUCLEOTIDE SEQUENCE [LARGE SCALE GENOMIC DNA]</scope>
    <source>
        <strain evidence="3 5">JCM18114</strain>
    </source>
</reference>
<dbReference type="InterPro" id="IPR038416">
    <property type="entry name" value="Ribosom_S30AE_C_sf"/>
</dbReference>
<dbReference type="PANTHER" id="PTHR33231">
    <property type="entry name" value="30S RIBOSOMAL PROTEIN"/>
    <property type="match status" value="1"/>
</dbReference>
<dbReference type="InterPro" id="IPR036567">
    <property type="entry name" value="RHF-like"/>
</dbReference>
<evidence type="ECO:0000313" key="4">
    <source>
        <dbReference type="EMBL" id="MCV7023817.1"/>
    </source>
</evidence>
<reference evidence="4" key="2">
    <citation type="submission" date="2020-07" db="EMBL/GenBank/DDBJ databases">
        <authorList>
            <person name="Pettersson B.M.F."/>
            <person name="Behra P.R.K."/>
            <person name="Ramesh M."/>
            <person name="Das S."/>
            <person name="Dasgupta S."/>
            <person name="Kirsebom L.A."/>
        </authorList>
    </citation>
    <scope>NUCLEOTIDE SEQUENCE</scope>
    <source>
        <strain evidence="4">DSM 44203</strain>
    </source>
</reference>
<feature type="domain" description="Sigma 54 modulation/S30EA ribosomal protein C-terminal" evidence="2">
    <location>
        <begin position="218"/>
        <end position="260"/>
    </location>
</feature>
<dbReference type="RefSeq" id="WP_067393673.1">
    <property type="nucleotide sequence ID" value="NZ_BCTA01000064.1"/>
</dbReference>
<dbReference type="InterPro" id="IPR032528">
    <property type="entry name" value="Ribosom_S30AE_C"/>
</dbReference>
<dbReference type="AlphaFoldDB" id="A0AAW5SK22"/>
<dbReference type="GO" id="GO:0045900">
    <property type="term" value="P:negative regulation of translational elongation"/>
    <property type="evidence" value="ECO:0007669"/>
    <property type="project" value="TreeGrafter"/>
</dbReference>
<evidence type="ECO:0000256" key="1">
    <source>
        <dbReference type="ARBA" id="ARBA00022845"/>
    </source>
</evidence>
<protein>
    <submittedName>
        <fullName evidence="3 4">Ribosome-associated protein</fullName>
    </submittedName>
</protein>
<dbReference type="EMBL" id="BCTA01000064">
    <property type="protein sequence ID" value="GAT11249.1"/>
    <property type="molecule type" value="Genomic_DNA"/>
</dbReference>
<dbReference type="GO" id="GO:0022627">
    <property type="term" value="C:cytosolic small ribosomal subunit"/>
    <property type="evidence" value="ECO:0007669"/>
    <property type="project" value="TreeGrafter"/>
</dbReference>
<gene>
    <name evidence="4" type="ORF">H7I77_10740</name>
    <name evidence="3" type="ORF">RMCN_4382</name>
</gene>
<dbReference type="Proteomes" id="UP001207528">
    <property type="component" value="Unassembled WGS sequence"/>
</dbReference>
<dbReference type="Gene3D" id="3.30.505.50">
    <property type="entry name" value="Sigma 54 modulation/S30EA ribosomal protein, C-terminal domain"/>
    <property type="match status" value="2"/>
</dbReference>
<accession>A0AAW5SK22</accession>
<comment type="caution">
    <text evidence="4">The sequence shown here is derived from an EMBL/GenBank/DDBJ whole genome shotgun (WGS) entry which is preliminary data.</text>
</comment>
<evidence type="ECO:0000313" key="3">
    <source>
        <dbReference type="EMBL" id="GAT11249.1"/>
    </source>
</evidence>
<dbReference type="Proteomes" id="UP000069773">
    <property type="component" value="Unassembled WGS sequence"/>
</dbReference>
<name>A0AAW5SK22_MYCNV</name>
<sequence length="265" mass="29635">MSDRIDIAPTVHVDVTTRGDLPGAAEYARTKIADLSRFVHRPLAHAHVKLTRHGDPDTERPVLAQGNLDLNGRLVRAEAEGETARDAIDRLEERLRRRLRRAADHWEARRDGRTIRVPDEADAEPTQRPTRLNVAPDERQIVRRKSFTLAPCTVDEAALEMALLDYDFHLFTEERTGMASVLYKDGPTGHRLAQVQPASEEELAPFELPLTISPQPAPCLTVEQAAERMGLLGLPFMFFIDAAQGRAAVLYHRYDGHYGLITPAG</sequence>
<evidence type="ECO:0000259" key="2">
    <source>
        <dbReference type="Pfam" id="PF16321"/>
    </source>
</evidence>
<dbReference type="Pfam" id="PF02482">
    <property type="entry name" value="Ribosomal_S30AE"/>
    <property type="match status" value="1"/>
</dbReference>
<evidence type="ECO:0000313" key="5">
    <source>
        <dbReference type="Proteomes" id="UP000069773"/>
    </source>
</evidence>
<feature type="domain" description="Sigma 54 modulation/S30EA ribosomal protein C-terminal" evidence="2">
    <location>
        <begin position="137"/>
        <end position="187"/>
    </location>
</feature>
<evidence type="ECO:0000313" key="6">
    <source>
        <dbReference type="Proteomes" id="UP001207528"/>
    </source>
</evidence>
<dbReference type="InterPro" id="IPR050574">
    <property type="entry name" value="HPF/YfiA_ribosome-assoc"/>
</dbReference>
<dbReference type="Pfam" id="PF16321">
    <property type="entry name" value="Ribosom_S30AE_C"/>
    <property type="match status" value="2"/>
</dbReference>
<reference evidence="4" key="3">
    <citation type="journal article" date="2022" name="BMC Genomics">
        <title>Comparative genome analysis of mycobacteria focusing on tRNA and non-coding RNA.</title>
        <authorList>
            <person name="Behra P.R.K."/>
            <person name="Pettersson B.M.F."/>
            <person name="Ramesh M."/>
            <person name="Das S."/>
            <person name="Dasgupta S."/>
            <person name="Kirsebom L.A."/>
        </authorList>
    </citation>
    <scope>NUCLEOTIDE SEQUENCE</scope>
    <source>
        <strain evidence="4">DSM 44203</strain>
    </source>
</reference>
<dbReference type="PANTHER" id="PTHR33231:SF1">
    <property type="entry name" value="30S RIBOSOMAL PROTEIN"/>
    <property type="match status" value="1"/>
</dbReference>
<keyword evidence="5" id="KW-1185">Reference proteome</keyword>
<dbReference type="SUPFAM" id="SSF69754">
    <property type="entry name" value="Ribosome binding protein Y (YfiA homologue)"/>
    <property type="match status" value="1"/>
</dbReference>